<evidence type="ECO:0000256" key="3">
    <source>
        <dbReference type="ARBA" id="ARBA00023239"/>
    </source>
</evidence>
<evidence type="ECO:0000313" key="5">
    <source>
        <dbReference type="EMBL" id="GAA4341986.1"/>
    </source>
</evidence>
<dbReference type="SUPFAM" id="SSF51569">
    <property type="entry name" value="Aldolase"/>
    <property type="match status" value="1"/>
</dbReference>
<comment type="similarity">
    <text evidence="1">Belongs to the HMG-CoA lyase family.</text>
</comment>
<name>A0ABP8HNT0_9BURK</name>
<dbReference type="InterPro" id="IPR000891">
    <property type="entry name" value="PYR_CT"/>
</dbReference>
<proteinExistence type="inferred from homology"/>
<keyword evidence="2" id="KW-0479">Metal-binding</keyword>
<evidence type="ECO:0000256" key="2">
    <source>
        <dbReference type="ARBA" id="ARBA00022723"/>
    </source>
</evidence>
<evidence type="ECO:0000256" key="1">
    <source>
        <dbReference type="ARBA" id="ARBA00009405"/>
    </source>
</evidence>
<evidence type="ECO:0000259" key="4">
    <source>
        <dbReference type="PROSITE" id="PS50991"/>
    </source>
</evidence>
<dbReference type="InterPro" id="IPR013785">
    <property type="entry name" value="Aldolase_TIM"/>
</dbReference>
<accession>A0ABP8HNT0</accession>
<dbReference type="EMBL" id="BAABFO010000031">
    <property type="protein sequence ID" value="GAA4341986.1"/>
    <property type="molecule type" value="Genomic_DNA"/>
</dbReference>
<dbReference type="PANTHER" id="PTHR42738:SF7">
    <property type="entry name" value="HYDROXYMETHYLGLUTARYL-COA LYASE"/>
    <property type="match status" value="1"/>
</dbReference>
<sequence length="325" mass="34388">MSDFPKAIRIVEQGPREGFQFEKQPVPTVAKVELIDALSGTGLSQIQTVSFVNPKMVPQMADAEAVVAGITPKPGVRYTALALNEAGIRRALATGRLDLEGFVSLTASEAFLLRNQRQTMAESIEKQRGAVGLYKAHGIDVNRVSIMAAFGCNFEGDIPVERVLDLVQAGIDIAAGHGSRIRQLNLSDTMGWATPRTIRQVLEKVRARFPDLELALHLHDTRGMGIANAYAGLEMGVSTFDSCVGGLGGCPFAGNPAAAGNVCTEDLVFLCDELGIETGVSAEAMIEAARLAERIVGHPLPGSVKTGGTLARRRAAIAANKGVGQ</sequence>
<dbReference type="Pfam" id="PF00682">
    <property type="entry name" value="HMGL-like"/>
    <property type="match status" value="1"/>
</dbReference>
<feature type="domain" description="Pyruvate carboxyltransferase" evidence="4">
    <location>
        <begin position="8"/>
        <end position="286"/>
    </location>
</feature>
<organism evidence="5 6">
    <name type="scientific">Pigmentiphaga soli</name>
    <dbReference type="NCBI Taxonomy" id="1007095"/>
    <lineage>
        <taxon>Bacteria</taxon>
        <taxon>Pseudomonadati</taxon>
        <taxon>Pseudomonadota</taxon>
        <taxon>Betaproteobacteria</taxon>
        <taxon>Burkholderiales</taxon>
        <taxon>Alcaligenaceae</taxon>
        <taxon>Pigmentiphaga</taxon>
    </lineage>
</organism>
<dbReference type="NCBIfam" id="NF004283">
    <property type="entry name" value="PRK05692.1"/>
    <property type="match status" value="1"/>
</dbReference>
<protein>
    <submittedName>
        <fullName evidence="5">Hydroxymethylglutaryl-CoA lyase</fullName>
    </submittedName>
</protein>
<dbReference type="GO" id="GO:0016829">
    <property type="term" value="F:lyase activity"/>
    <property type="evidence" value="ECO:0007669"/>
    <property type="project" value="UniProtKB-KW"/>
</dbReference>
<dbReference type="RefSeq" id="WP_345252024.1">
    <property type="nucleotide sequence ID" value="NZ_BAABFO010000031.1"/>
</dbReference>
<dbReference type="PANTHER" id="PTHR42738">
    <property type="entry name" value="HYDROXYMETHYLGLUTARYL-COA LYASE"/>
    <property type="match status" value="1"/>
</dbReference>
<dbReference type="Proteomes" id="UP001501671">
    <property type="component" value="Unassembled WGS sequence"/>
</dbReference>
<reference evidence="6" key="1">
    <citation type="journal article" date="2019" name="Int. J. Syst. Evol. Microbiol.">
        <title>The Global Catalogue of Microorganisms (GCM) 10K type strain sequencing project: providing services to taxonomists for standard genome sequencing and annotation.</title>
        <authorList>
            <consortium name="The Broad Institute Genomics Platform"/>
            <consortium name="The Broad Institute Genome Sequencing Center for Infectious Disease"/>
            <person name="Wu L."/>
            <person name="Ma J."/>
        </authorList>
    </citation>
    <scope>NUCLEOTIDE SEQUENCE [LARGE SCALE GENOMIC DNA]</scope>
    <source>
        <strain evidence="6">JCM 17666</strain>
    </source>
</reference>
<gene>
    <name evidence="5" type="ORF">GCM10023144_43390</name>
</gene>
<dbReference type="PROSITE" id="PS50991">
    <property type="entry name" value="PYR_CT"/>
    <property type="match status" value="1"/>
</dbReference>
<dbReference type="InterPro" id="IPR043594">
    <property type="entry name" value="HMGL"/>
</dbReference>
<evidence type="ECO:0000313" key="6">
    <source>
        <dbReference type="Proteomes" id="UP001501671"/>
    </source>
</evidence>
<dbReference type="Gene3D" id="3.20.20.70">
    <property type="entry name" value="Aldolase class I"/>
    <property type="match status" value="1"/>
</dbReference>
<keyword evidence="3 5" id="KW-0456">Lyase</keyword>
<comment type="caution">
    <text evidence="5">The sequence shown here is derived from an EMBL/GenBank/DDBJ whole genome shotgun (WGS) entry which is preliminary data.</text>
</comment>
<keyword evidence="6" id="KW-1185">Reference proteome</keyword>
<dbReference type="CDD" id="cd07938">
    <property type="entry name" value="DRE_TIM_HMGL"/>
    <property type="match status" value="1"/>
</dbReference>